<comment type="caution">
    <text evidence="2">The sequence shown here is derived from an EMBL/GenBank/DDBJ whole genome shotgun (WGS) entry which is preliminary data.</text>
</comment>
<dbReference type="GO" id="GO:0004038">
    <property type="term" value="F:allantoinase activity"/>
    <property type="evidence" value="ECO:0007669"/>
    <property type="project" value="TreeGrafter"/>
</dbReference>
<dbReference type="Proteomes" id="UP000249061">
    <property type="component" value="Unassembled WGS sequence"/>
</dbReference>
<dbReference type="SUPFAM" id="SSF51556">
    <property type="entry name" value="Metallo-dependent hydrolases"/>
    <property type="match status" value="1"/>
</dbReference>
<dbReference type="InterPro" id="IPR006680">
    <property type="entry name" value="Amidohydro-rel"/>
</dbReference>
<dbReference type="EMBL" id="QFQP01000004">
    <property type="protein sequence ID" value="PZR16102.1"/>
    <property type="molecule type" value="Genomic_DNA"/>
</dbReference>
<dbReference type="GO" id="GO:0005737">
    <property type="term" value="C:cytoplasm"/>
    <property type="evidence" value="ECO:0007669"/>
    <property type="project" value="TreeGrafter"/>
</dbReference>
<dbReference type="AlphaFoldDB" id="A0A2W5TN62"/>
<accession>A0A2W5TN62</accession>
<reference evidence="2 3" key="1">
    <citation type="submission" date="2017-08" db="EMBL/GenBank/DDBJ databases">
        <title>Infants hospitalized years apart are colonized by the same room-sourced microbial strains.</title>
        <authorList>
            <person name="Brooks B."/>
            <person name="Olm M.R."/>
            <person name="Firek B.A."/>
            <person name="Baker R."/>
            <person name="Thomas B.C."/>
            <person name="Morowitz M.J."/>
            <person name="Banfield J.F."/>
        </authorList>
    </citation>
    <scope>NUCLEOTIDE SEQUENCE [LARGE SCALE GENOMIC DNA]</scope>
    <source>
        <strain evidence="2">S2_003_000_R2_14</strain>
    </source>
</reference>
<dbReference type="GO" id="GO:0006145">
    <property type="term" value="P:purine nucleobase catabolic process"/>
    <property type="evidence" value="ECO:0007669"/>
    <property type="project" value="TreeGrafter"/>
</dbReference>
<dbReference type="Pfam" id="PF01979">
    <property type="entry name" value="Amidohydro_1"/>
    <property type="match status" value="1"/>
</dbReference>
<dbReference type="SUPFAM" id="SSF51338">
    <property type="entry name" value="Composite domain of metallo-dependent hydrolases"/>
    <property type="match status" value="1"/>
</dbReference>
<dbReference type="PANTHER" id="PTHR43668:SF2">
    <property type="entry name" value="ALLANTOINASE"/>
    <property type="match status" value="1"/>
</dbReference>
<protein>
    <submittedName>
        <fullName evidence="2">Dihydroorotase</fullName>
    </submittedName>
</protein>
<proteinExistence type="predicted"/>
<dbReference type="InterPro" id="IPR011059">
    <property type="entry name" value="Metal-dep_hydrolase_composite"/>
</dbReference>
<evidence type="ECO:0000259" key="1">
    <source>
        <dbReference type="Pfam" id="PF01979"/>
    </source>
</evidence>
<dbReference type="PANTHER" id="PTHR43668">
    <property type="entry name" value="ALLANTOINASE"/>
    <property type="match status" value="1"/>
</dbReference>
<organism evidence="2 3">
    <name type="scientific">Archangium gephyra</name>
    <dbReference type="NCBI Taxonomy" id="48"/>
    <lineage>
        <taxon>Bacteria</taxon>
        <taxon>Pseudomonadati</taxon>
        <taxon>Myxococcota</taxon>
        <taxon>Myxococcia</taxon>
        <taxon>Myxococcales</taxon>
        <taxon>Cystobacterineae</taxon>
        <taxon>Archangiaceae</taxon>
        <taxon>Archangium</taxon>
    </lineage>
</organism>
<gene>
    <name evidence="2" type="ORF">DI536_07355</name>
</gene>
<dbReference type="InterPro" id="IPR050138">
    <property type="entry name" value="DHOase/Allantoinase_Hydrolase"/>
</dbReference>
<evidence type="ECO:0000313" key="3">
    <source>
        <dbReference type="Proteomes" id="UP000249061"/>
    </source>
</evidence>
<sequence length="363" mass="38256">MRLVLRGGLIEGARAGDVLIVDGEIAAVGAKVDASGARVLELGGAWVLPGFVDLHSVLRDERDVDAALRGGFTTVVTVPLSQSIDSERLQVLHASALTQKLEGNELGEVDAETVCLSQGFRPLPKASVLRRALQYSQRALLMVHAEDPSLAGQGVIGAGLTATRLGLPSVPVTAETAVIARDLLMLEETGGRLHFSHVTAARSVELIADAKRRGLNVSADVTPHHLTKDARLAENYALDARVWPPLRAESDVLALRAGLADGTIDAIACDHVRVAALDREHPFEACAPGCEAFEQALSAAARCRLSPARLVEVLSTTPARLLGLRTGLTPGVSAAITVIEPKDWTVRGTVIGERHTFPAGVAP</sequence>
<dbReference type="Gene3D" id="3.20.20.140">
    <property type="entry name" value="Metal-dependent hydrolases"/>
    <property type="match status" value="1"/>
</dbReference>
<evidence type="ECO:0000313" key="2">
    <source>
        <dbReference type="EMBL" id="PZR16102.1"/>
    </source>
</evidence>
<feature type="domain" description="Amidohydrolase-related" evidence="1">
    <location>
        <begin position="196"/>
        <end position="341"/>
    </location>
</feature>
<dbReference type="InterPro" id="IPR032466">
    <property type="entry name" value="Metal_Hydrolase"/>
</dbReference>
<name>A0A2W5TN62_9BACT</name>